<feature type="domain" description="HDOD" evidence="1">
    <location>
        <begin position="207"/>
        <end position="393"/>
    </location>
</feature>
<dbReference type="InterPro" id="IPR052340">
    <property type="entry name" value="RNase_Y/CdgJ"/>
</dbReference>
<dbReference type="Proteomes" id="UP000186110">
    <property type="component" value="Chromosome"/>
</dbReference>
<dbReference type="STRING" id="1484693.RS694_18945"/>
<dbReference type="InterPro" id="IPR035919">
    <property type="entry name" value="EAL_sf"/>
</dbReference>
<keyword evidence="3" id="KW-1185">Reference proteome</keyword>
<organism evidence="2 3">
    <name type="scientific">Rhodoferax saidenbachensis</name>
    <dbReference type="NCBI Taxonomy" id="1484693"/>
    <lineage>
        <taxon>Bacteria</taxon>
        <taxon>Pseudomonadati</taxon>
        <taxon>Pseudomonadota</taxon>
        <taxon>Betaproteobacteria</taxon>
        <taxon>Burkholderiales</taxon>
        <taxon>Comamonadaceae</taxon>
        <taxon>Rhodoferax</taxon>
    </lineage>
</organism>
<dbReference type="PANTHER" id="PTHR33525">
    <property type="match status" value="1"/>
</dbReference>
<protein>
    <recommendedName>
        <fullName evidence="1">HDOD domain-containing protein</fullName>
    </recommendedName>
</protein>
<dbReference type="Pfam" id="PF08668">
    <property type="entry name" value="HDOD"/>
    <property type="match status" value="1"/>
</dbReference>
<dbReference type="KEGG" id="rsb:RS694_18945"/>
<dbReference type="eggNOG" id="COG3434">
    <property type="taxonomic scope" value="Bacteria"/>
</dbReference>
<dbReference type="SUPFAM" id="SSF141868">
    <property type="entry name" value="EAL domain-like"/>
    <property type="match status" value="1"/>
</dbReference>
<proteinExistence type="predicted"/>
<evidence type="ECO:0000313" key="2">
    <source>
        <dbReference type="EMBL" id="APW44390.1"/>
    </source>
</evidence>
<dbReference type="EMBL" id="CP019239">
    <property type="protein sequence ID" value="APW44390.1"/>
    <property type="molecule type" value="Genomic_DNA"/>
</dbReference>
<dbReference type="PIRSF" id="PIRSF003180">
    <property type="entry name" value="DiGMPpdiest_YuxH"/>
    <property type="match status" value="1"/>
</dbReference>
<accession>A0A1P8KEC8</accession>
<reference evidence="2 3" key="1">
    <citation type="submission" date="2017-01" db="EMBL/GenBank/DDBJ databases">
        <authorList>
            <person name="Mah S.A."/>
            <person name="Swanson W.J."/>
            <person name="Moy G.W."/>
            <person name="Vacquier V.D."/>
        </authorList>
    </citation>
    <scope>NUCLEOTIDE SEQUENCE [LARGE SCALE GENOMIC DNA]</scope>
    <source>
        <strain evidence="2 3">DSM 22694</strain>
    </source>
</reference>
<dbReference type="InterPro" id="IPR013976">
    <property type="entry name" value="HDOD"/>
</dbReference>
<dbReference type="InterPro" id="IPR014408">
    <property type="entry name" value="dGMP_Pdiesterase_EAL/HD-GYP"/>
</dbReference>
<dbReference type="AlphaFoldDB" id="A0A1P8KEC8"/>
<sequence>MSTLPLARPIQLIARQAIVDTQHTVVAYALYDRSTAHHLHDTGSDIAMLFNAMADTSNALGVQSKTLFINRTHQSLLGDHLDLTNPGKLVIEVDPVPGHAPEAIATLHTTLADLHRRGFKLAFNHTVVAPAYKEWQPLAHYVKLDMQAVPADMHKPLATAIKARTSAVLVAEKIETADQLASALALGAQRLQGYWIDRPEVVKTKIATPAHTNVLQLFNLVREQAEIEDIEALLKRDALLGFNLLRLINSAGFGLSQEVTSFRHAVMLIGMQRLQRWTALILTATRSGDATAIIGTTAVVRGRMMELLGKDRLTPEECESAFVAGLFSLLDDLLALPMDEALQLLTLPAPVVDAIQHGTGTLGRMLALTKAAENYDDVSFASLATELGYDSHHINMAHMDALVWADSIGL</sequence>
<dbReference type="SUPFAM" id="SSF109604">
    <property type="entry name" value="HD-domain/PDEase-like"/>
    <property type="match status" value="1"/>
</dbReference>
<dbReference type="PANTHER" id="PTHR33525:SF4">
    <property type="entry name" value="CYCLIC DI-GMP PHOSPHODIESTERASE CDGJ"/>
    <property type="match status" value="1"/>
</dbReference>
<dbReference type="PROSITE" id="PS51833">
    <property type="entry name" value="HDOD"/>
    <property type="match status" value="1"/>
</dbReference>
<name>A0A1P8KEC8_9BURK</name>
<evidence type="ECO:0000313" key="3">
    <source>
        <dbReference type="Proteomes" id="UP000186110"/>
    </source>
</evidence>
<evidence type="ECO:0000259" key="1">
    <source>
        <dbReference type="PROSITE" id="PS51833"/>
    </source>
</evidence>
<dbReference type="Gene3D" id="3.20.20.450">
    <property type="entry name" value="EAL domain"/>
    <property type="match status" value="1"/>
</dbReference>
<dbReference type="Gene3D" id="1.10.3210.10">
    <property type="entry name" value="Hypothetical protein af1432"/>
    <property type="match status" value="1"/>
</dbReference>
<dbReference type="RefSeq" id="WP_029706634.1">
    <property type="nucleotide sequence ID" value="NZ_CP019239.1"/>
</dbReference>
<gene>
    <name evidence="2" type="ORF">RS694_18945</name>
</gene>